<name>A0A059F300_9MICR</name>
<dbReference type="VEuPathDB" id="MicrosporidiaDB:H312_01232"/>
<protein>
    <submittedName>
        <fullName evidence="1">Uncharacterized protein</fullName>
    </submittedName>
</protein>
<dbReference type="HOGENOM" id="CLU_2941290_0_0_1"/>
<keyword evidence="2" id="KW-1185">Reference proteome</keyword>
<reference evidence="1 2" key="2">
    <citation type="submission" date="2014-03" db="EMBL/GenBank/DDBJ databases">
        <title>The Genome Sequence of Anncaliia algerae insect isolate PRA339.</title>
        <authorList>
            <consortium name="The Broad Institute Genome Sequencing Platform"/>
            <consortium name="The Broad Institute Genome Sequencing Center for Infectious Disease"/>
            <person name="Cuomo C."/>
            <person name="Becnel J."/>
            <person name="Sanscrainte N."/>
            <person name="Walker B."/>
            <person name="Young S.K."/>
            <person name="Zeng Q."/>
            <person name="Gargeya S."/>
            <person name="Fitzgerald M."/>
            <person name="Haas B."/>
            <person name="Abouelleil A."/>
            <person name="Alvarado L."/>
            <person name="Arachchi H.M."/>
            <person name="Berlin A.M."/>
            <person name="Chapman S.B."/>
            <person name="Dewar J."/>
            <person name="Goldberg J."/>
            <person name="Griggs A."/>
            <person name="Gujja S."/>
            <person name="Hansen M."/>
            <person name="Howarth C."/>
            <person name="Imamovic A."/>
            <person name="Larimer J."/>
            <person name="McCowan C."/>
            <person name="Murphy C."/>
            <person name="Neiman D."/>
            <person name="Pearson M."/>
            <person name="Priest M."/>
            <person name="Roberts A."/>
            <person name="Saif S."/>
            <person name="Shea T."/>
            <person name="Sisk P."/>
            <person name="Sykes S."/>
            <person name="Wortman J."/>
            <person name="Nusbaum C."/>
            <person name="Birren B."/>
        </authorList>
    </citation>
    <scope>NUCLEOTIDE SEQUENCE [LARGE SCALE GENOMIC DNA]</scope>
    <source>
        <strain evidence="1 2">PRA339</strain>
    </source>
</reference>
<reference evidence="2" key="1">
    <citation type="submission" date="2013-02" db="EMBL/GenBank/DDBJ databases">
        <authorList>
            <consortium name="The Broad Institute Genome Sequencing Platform"/>
            <person name="Cuomo C."/>
            <person name="Becnel J."/>
            <person name="Sanscrainte N."/>
            <person name="Walker B."/>
            <person name="Young S.K."/>
            <person name="Zeng Q."/>
            <person name="Gargeya S."/>
            <person name="Fitzgerald M."/>
            <person name="Haas B."/>
            <person name="Abouelleil A."/>
            <person name="Alvarado L."/>
            <person name="Arachchi H.M."/>
            <person name="Berlin A.M."/>
            <person name="Chapman S.B."/>
            <person name="Dewar J."/>
            <person name="Goldberg J."/>
            <person name="Griggs A."/>
            <person name="Gujja S."/>
            <person name="Hansen M."/>
            <person name="Howarth C."/>
            <person name="Imamovic A."/>
            <person name="Larimer J."/>
            <person name="McCowan C."/>
            <person name="Murphy C."/>
            <person name="Neiman D."/>
            <person name="Pearson M."/>
            <person name="Priest M."/>
            <person name="Roberts A."/>
            <person name="Saif S."/>
            <person name="Shea T."/>
            <person name="Sisk P."/>
            <person name="Sykes S."/>
            <person name="Wortman J."/>
            <person name="Nusbaum C."/>
            <person name="Birren B."/>
        </authorList>
    </citation>
    <scope>NUCLEOTIDE SEQUENCE [LARGE SCALE GENOMIC DNA]</scope>
    <source>
        <strain evidence="2">PRA339</strain>
    </source>
</reference>
<dbReference type="AlphaFoldDB" id="A0A059F300"/>
<proteinExistence type="predicted"/>
<gene>
    <name evidence="1" type="ORF">H312_01232</name>
</gene>
<dbReference type="Proteomes" id="UP000030655">
    <property type="component" value="Unassembled WGS sequence"/>
</dbReference>
<accession>A0A059F300</accession>
<dbReference type="EMBL" id="KK365144">
    <property type="protein sequence ID" value="KCZ81351.1"/>
    <property type="molecule type" value="Genomic_DNA"/>
</dbReference>
<evidence type="ECO:0000313" key="2">
    <source>
        <dbReference type="Proteomes" id="UP000030655"/>
    </source>
</evidence>
<organism evidence="1 2">
    <name type="scientific">Anncaliia algerae PRA339</name>
    <dbReference type="NCBI Taxonomy" id="1288291"/>
    <lineage>
        <taxon>Eukaryota</taxon>
        <taxon>Fungi</taxon>
        <taxon>Fungi incertae sedis</taxon>
        <taxon>Microsporidia</taxon>
        <taxon>Tubulinosematoidea</taxon>
        <taxon>Tubulinosematidae</taxon>
        <taxon>Anncaliia</taxon>
    </lineage>
</organism>
<dbReference type="OrthoDB" id="424490at2759"/>
<evidence type="ECO:0000313" key="1">
    <source>
        <dbReference type="EMBL" id="KCZ81351.1"/>
    </source>
</evidence>
<sequence length="60" mass="6951">MDAIIGIAEKITLRKGSFFEKSHLSFKTLLHLMYYFTRDNQKQDNLLDDLEIDSSATIVD</sequence>